<organism evidence="2 3">
    <name type="scientific">Qipengyuania benthica</name>
    <dbReference type="NCBI Taxonomy" id="3067651"/>
    <lineage>
        <taxon>Bacteria</taxon>
        <taxon>Pseudomonadati</taxon>
        <taxon>Pseudomonadota</taxon>
        <taxon>Alphaproteobacteria</taxon>
        <taxon>Sphingomonadales</taxon>
        <taxon>Erythrobacteraceae</taxon>
        <taxon>Qipengyuania</taxon>
    </lineage>
</organism>
<sequence>MKKHSSAFLAALISTALAPVGAFAQEVDGIDIVVTGERPLEPAAIQDAVRDMADEQRFDEPLLRFHDPLCLSVSGLGRVASAQVRDRLLANARAASVPVADEGCRANALVLVVDDPASLVVRIEKEQPRLISPAERRRIDAALARGETALVWHNEETRGAEGEALRISTTAPGMPATGPFSELSAETRVNSPGRARRVGATNSRAIVNGVVILDLEHLVGMDLDRVADFATMRLLAPGMRAVPEASNGTGEREIAKPRSILAPFVAGRGAERMTLFDRAWLGALYDLAPNAASTRLAGAVAQIYASDGQ</sequence>
<dbReference type="EMBL" id="JAVAIL010000001">
    <property type="protein sequence ID" value="MDP4539002.1"/>
    <property type="molecule type" value="Genomic_DNA"/>
</dbReference>
<keyword evidence="1" id="KW-0732">Signal</keyword>
<name>A0ABT9H6R3_9SPHN</name>
<feature type="signal peptide" evidence="1">
    <location>
        <begin position="1"/>
        <end position="24"/>
    </location>
</feature>
<evidence type="ECO:0000313" key="3">
    <source>
        <dbReference type="Proteomes" id="UP001235664"/>
    </source>
</evidence>
<evidence type="ECO:0000313" key="2">
    <source>
        <dbReference type="EMBL" id="MDP4539002.1"/>
    </source>
</evidence>
<keyword evidence="3" id="KW-1185">Reference proteome</keyword>
<dbReference type="Proteomes" id="UP001235664">
    <property type="component" value="Unassembled WGS sequence"/>
</dbReference>
<gene>
    <name evidence="2" type="ORF">Q9K01_05110</name>
</gene>
<reference evidence="2 3" key="1">
    <citation type="submission" date="2023-08" db="EMBL/GenBank/DDBJ databases">
        <title>genomic of DY56.</title>
        <authorList>
            <person name="Wang Y."/>
        </authorList>
    </citation>
    <scope>NUCLEOTIDE SEQUENCE [LARGE SCALE GENOMIC DNA]</scope>
    <source>
        <strain evidence="2 3">DY56-A-20</strain>
    </source>
</reference>
<protein>
    <submittedName>
        <fullName evidence="2">Uncharacterized protein</fullName>
    </submittedName>
</protein>
<comment type="caution">
    <text evidence="2">The sequence shown here is derived from an EMBL/GenBank/DDBJ whole genome shotgun (WGS) entry which is preliminary data.</text>
</comment>
<accession>A0ABT9H6R3</accession>
<proteinExistence type="predicted"/>
<feature type="chain" id="PRO_5046942576" evidence="1">
    <location>
        <begin position="25"/>
        <end position="309"/>
    </location>
</feature>
<evidence type="ECO:0000256" key="1">
    <source>
        <dbReference type="SAM" id="SignalP"/>
    </source>
</evidence>
<dbReference type="RefSeq" id="WP_305929103.1">
    <property type="nucleotide sequence ID" value="NZ_JAVAIL010000001.1"/>
</dbReference>